<name>A0ABW7FIU9_9BURK</name>
<sequence length="379" mass="41799">MSSPGTPHCAATLPATATSARECLRLQLGAVRAFSLALLTLAALPVLWAIAAWLPLALLAAAAVLALPAVWWARRRARAAFWPWARSALTLYGVSGLLIAAPIYYLALVTSLKPPIQPQVVLTNGSRTLTFQGMMHVGTDAFYRSVVYDAGKALVEGAVIYYEGVLPDPRADAWLNETLGTGADLTRAYEQLASTCGLVFQAHYFEPLEIDKRQHPERHVAADVSSRALQQEFDRLLATDVSFLEAMQDREASSSVPGIGNRQLSAFVAWQRRGNERQQAIAGTVCRGMLTLLLRPRSAKARPRDPFDAVTIDFRNRQLVQRLLADRHDKIFLTYGSAHLPGVYALLKQADARWRVESVKWMRSVAPPEHLNGRLDLEP</sequence>
<organism evidence="2 3">
    <name type="scientific">Pelomonas margarita</name>
    <dbReference type="NCBI Taxonomy" id="3299031"/>
    <lineage>
        <taxon>Bacteria</taxon>
        <taxon>Pseudomonadati</taxon>
        <taxon>Pseudomonadota</taxon>
        <taxon>Betaproteobacteria</taxon>
        <taxon>Burkholderiales</taxon>
        <taxon>Sphaerotilaceae</taxon>
        <taxon>Roseateles</taxon>
    </lineage>
</organism>
<gene>
    <name evidence="2" type="ORF">ACG0Z3_11220</name>
</gene>
<dbReference type="RefSeq" id="WP_394397581.1">
    <property type="nucleotide sequence ID" value="NZ_JBIGHW010000005.1"/>
</dbReference>
<protein>
    <recommendedName>
        <fullName evidence="4">TraB/GumN family protein</fullName>
    </recommendedName>
</protein>
<accession>A0ABW7FIU9</accession>
<feature type="transmembrane region" description="Helical" evidence="1">
    <location>
        <begin position="56"/>
        <end position="73"/>
    </location>
</feature>
<evidence type="ECO:0000313" key="3">
    <source>
        <dbReference type="Proteomes" id="UP001606301"/>
    </source>
</evidence>
<reference evidence="2 3" key="1">
    <citation type="submission" date="2024-08" db="EMBL/GenBank/DDBJ databases">
        <authorList>
            <person name="Lu H."/>
        </authorList>
    </citation>
    <scope>NUCLEOTIDE SEQUENCE [LARGE SCALE GENOMIC DNA]</scope>
    <source>
        <strain evidence="2 3">LKC17W</strain>
    </source>
</reference>
<proteinExistence type="predicted"/>
<feature type="transmembrane region" description="Helical" evidence="1">
    <location>
        <begin position="85"/>
        <end position="107"/>
    </location>
</feature>
<keyword evidence="3" id="KW-1185">Reference proteome</keyword>
<keyword evidence="1" id="KW-0472">Membrane</keyword>
<evidence type="ECO:0000313" key="2">
    <source>
        <dbReference type="EMBL" id="MFG6441249.1"/>
    </source>
</evidence>
<dbReference type="EMBL" id="JBIGHW010000005">
    <property type="protein sequence ID" value="MFG6441249.1"/>
    <property type="molecule type" value="Genomic_DNA"/>
</dbReference>
<keyword evidence="1" id="KW-1133">Transmembrane helix</keyword>
<dbReference type="Proteomes" id="UP001606301">
    <property type="component" value="Unassembled WGS sequence"/>
</dbReference>
<evidence type="ECO:0000256" key="1">
    <source>
        <dbReference type="SAM" id="Phobius"/>
    </source>
</evidence>
<comment type="caution">
    <text evidence="2">The sequence shown here is derived from an EMBL/GenBank/DDBJ whole genome shotgun (WGS) entry which is preliminary data.</text>
</comment>
<feature type="transmembrane region" description="Helical" evidence="1">
    <location>
        <begin position="30"/>
        <end position="50"/>
    </location>
</feature>
<evidence type="ECO:0008006" key="4">
    <source>
        <dbReference type="Google" id="ProtNLM"/>
    </source>
</evidence>
<keyword evidence="1" id="KW-0812">Transmembrane</keyword>